<protein>
    <submittedName>
        <fullName evidence="1">Uncharacterized protein</fullName>
    </submittedName>
</protein>
<accession>A0A3M6R0J2</accession>
<organism evidence="1 2">
    <name type="scientific">Corticibacter populi</name>
    <dbReference type="NCBI Taxonomy" id="1550736"/>
    <lineage>
        <taxon>Bacteria</taxon>
        <taxon>Pseudomonadati</taxon>
        <taxon>Pseudomonadota</taxon>
        <taxon>Betaproteobacteria</taxon>
        <taxon>Burkholderiales</taxon>
        <taxon>Comamonadaceae</taxon>
        <taxon>Corticibacter</taxon>
    </lineage>
</organism>
<gene>
    <name evidence="1" type="ORF">D8I35_06970</name>
</gene>
<dbReference type="AlphaFoldDB" id="A0A3M6R0J2"/>
<sequence length="221" mass="23647">MLAALGALLLTGCASRAPTPDWQSQAGTALQHAQAAYFDGRGPVHALELALARQQLARTASPQELARLELRQCALQAASLDWQPCTAFEPLRGAAEAPERAYAAYLDGTRLSAAEQALLPASQRAAAGLHQLDAASLATVASINEPLSRLLAAALLYRRSGALSPELLQTAVDTASQQGWRRPLLAWLLRQQSYAQEHQLSALQESTRLRIAIIEGQGELP</sequence>
<evidence type="ECO:0000313" key="1">
    <source>
        <dbReference type="EMBL" id="RMX08776.1"/>
    </source>
</evidence>
<proteinExistence type="predicted"/>
<reference evidence="1 2" key="1">
    <citation type="submission" date="2018-10" db="EMBL/GenBank/DDBJ databases">
        <title>Draft genome of Cortibacter populi DSM10536.</title>
        <authorList>
            <person name="Bernier A.-M."/>
            <person name="Bernard K."/>
        </authorList>
    </citation>
    <scope>NUCLEOTIDE SEQUENCE [LARGE SCALE GENOMIC DNA]</scope>
    <source>
        <strain evidence="1 2">DSM 105136</strain>
    </source>
</reference>
<dbReference type="Proteomes" id="UP000278006">
    <property type="component" value="Unassembled WGS sequence"/>
</dbReference>
<dbReference type="OrthoDB" id="8562564at2"/>
<keyword evidence="2" id="KW-1185">Reference proteome</keyword>
<name>A0A3M6R0J2_9BURK</name>
<evidence type="ECO:0000313" key="2">
    <source>
        <dbReference type="Proteomes" id="UP000278006"/>
    </source>
</evidence>
<dbReference type="EMBL" id="RDQO01000001">
    <property type="protein sequence ID" value="RMX08776.1"/>
    <property type="molecule type" value="Genomic_DNA"/>
</dbReference>
<comment type="caution">
    <text evidence="1">The sequence shown here is derived from an EMBL/GenBank/DDBJ whole genome shotgun (WGS) entry which is preliminary data.</text>
</comment>